<dbReference type="InterPro" id="IPR005119">
    <property type="entry name" value="LysR_subst-bd"/>
</dbReference>
<dbReference type="CDD" id="cd08474">
    <property type="entry name" value="PBP2_CrgA_like_5"/>
    <property type="match status" value="1"/>
</dbReference>
<evidence type="ECO:0000259" key="2">
    <source>
        <dbReference type="Pfam" id="PF03466"/>
    </source>
</evidence>
<evidence type="ECO:0000256" key="1">
    <source>
        <dbReference type="ARBA" id="ARBA00009437"/>
    </source>
</evidence>
<protein>
    <submittedName>
        <fullName evidence="3">LysR family transcriptional regulator</fullName>
    </submittedName>
</protein>
<dbReference type="Proteomes" id="UP000516786">
    <property type="component" value="Chromosome"/>
</dbReference>
<dbReference type="PANTHER" id="PTHR30537">
    <property type="entry name" value="HTH-TYPE TRANSCRIPTIONAL REGULATOR"/>
    <property type="match status" value="1"/>
</dbReference>
<dbReference type="EMBL" id="CP061723">
    <property type="protein sequence ID" value="QOD00965.1"/>
    <property type="molecule type" value="Genomic_DNA"/>
</dbReference>
<sequence length="266" mass="30079">MRCRQLVRATLFPTHRSQRCNRTVSPTAAGTTLAKRLAIGFQEIGGALAEVDQHRDRPSGRLRINVLSDGARLLFTKHLPAYLDAYPDVSVEIAIDDRMVDIVAAGFDAGVRYGETIPEDFIAVAISDRIRWVAAASPRYINQSPRLETPEDLLNHKCIQIRTGQGTIYRWDFEKEGDHRVIDVPGQLCVNETEFGIQMALADRGITYCPEERIRAYLDTGRLQVVLADWAPIEPPYYLYYPGRRQMPPGLRELINMMRARIVAQA</sequence>
<feature type="domain" description="LysR substrate-binding" evidence="2">
    <location>
        <begin position="56"/>
        <end position="261"/>
    </location>
</feature>
<organism evidence="3 4">
    <name type="scientific">Pseudomonas putida</name>
    <name type="common">Arthrobacter siderocapsulatus</name>
    <dbReference type="NCBI Taxonomy" id="303"/>
    <lineage>
        <taxon>Bacteria</taxon>
        <taxon>Pseudomonadati</taxon>
        <taxon>Pseudomonadota</taxon>
        <taxon>Gammaproteobacteria</taxon>
        <taxon>Pseudomonadales</taxon>
        <taxon>Pseudomonadaceae</taxon>
        <taxon>Pseudomonas</taxon>
    </lineage>
</organism>
<dbReference type="InterPro" id="IPR058163">
    <property type="entry name" value="LysR-type_TF_proteobact-type"/>
</dbReference>
<dbReference type="Pfam" id="PF03466">
    <property type="entry name" value="LysR_substrate"/>
    <property type="match status" value="1"/>
</dbReference>
<dbReference type="SUPFAM" id="SSF53850">
    <property type="entry name" value="Periplasmic binding protein-like II"/>
    <property type="match status" value="1"/>
</dbReference>
<evidence type="ECO:0000313" key="4">
    <source>
        <dbReference type="Proteomes" id="UP000516786"/>
    </source>
</evidence>
<gene>
    <name evidence="3" type="ORF">ID616_12415</name>
</gene>
<comment type="similarity">
    <text evidence="1">Belongs to the LysR transcriptional regulatory family.</text>
</comment>
<accession>A0ABD7BL47</accession>
<evidence type="ECO:0000313" key="3">
    <source>
        <dbReference type="EMBL" id="QOD00965.1"/>
    </source>
</evidence>
<reference evidence="3 4" key="1">
    <citation type="submission" date="2020-09" db="EMBL/GenBank/DDBJ databases">
        <title>Co-existence of a novel multidrug-resistance efflux pump with carbapenem resistance gene blaVIM-2 in one megaplasmid in Pseudomonas putida.</title>
        <authorList>
            <person name="Peng K."/>
            <person name="Li R."/>
        </authorList>
    </citation>
    <scope>NUCLEOTIDE SEQUENCE [LARGE SCALE GENOMIC DNA]</scope>
    <source>
        <strain evidence="3 4">ZXPA-20</strain>
    </source>
</reference>
<dbReference type="AlphaFoldDB" id="A0ABD7BL47"/>
<dbReference type="Gene3D" id="3.40.190.290">
    <property type="match status" value="1"/>
</dbReference>
<name>A0ABD7BL47_PSEPU</name>
<proteinExistence type="inferred from homology"/>
<dbReference type="PANTHER" id="PTHR30537:SF1">
    <property type="entry name" value="HTH-TYPE TRANSCRIPTIONAL REGULATOR PGRR"/>
    <property type="match status" value="1"/>
</dbReference>